<organism evidence="3 4">
    <name type="scientific">Halorubrum trueperi</name>
    <dbReference type="NCBI Taxonomy" id="2004704"/>
    <lineage>
        <taxon>Archaea</taxon>
        <taxon>Methanobacteriati</taxon>
        <taxon>Methanobacteriota</taxon>
        <taxon>Stenosarchaea group</taxon>
        <taxon>Halobacteria</taxon>
        <taxon>Halobacteriales</taxon>
        <taxon>Haloferacaceae</taxon>
        <taxon>Halorubrum</taxon>
    </lineage>
</organism>
<dbReference type="EMBL" id="JBHSXI010000023">
    <property type="protein sequence ID" value="MFC6890648.1"/>
    <property type="molecule type" value="Genomic_DNA"/>
</dbReference>
<gene>
    <name evidence="3" type="ORF">ACFQEY_16795</name>
</gene>
<dbReference type="InterPro" id="IPR035901">
    <property type="entry name" value="GIY-YIG_endonuc_sf"/>
</dbReference>
<dbReference type="InterPro" id="IPR000305">
    <property type="entry name" value="GIY-YIG_endonuc"/>
</dbReference>
<evidence type="ECO:0000256" key="1">
    <source>
        <dbReference type="SAM" id="MobiDB-lite"/>
    </source>
</evidence>
<protein>
    <submittedName>
        <fullName evidence="3">GIY-YIG nuclease family protein</fullName>
    </submittedName>
</protein>
<dbReference type="RefSeq" id="WP_379770832.1">
    <property type="nucleotide sequence ID" value="NZ_JBHSXI010000023.1"/>
</dbReference>
<dbReference type="Pfam" id="PF01541">
    <property type="entry name" value="GIY-YIG"/>
    <property type="match status" value="1"/>
</dbReference>
<evidence type="ECO:0000259" key="2">
    <source>
        <dbReference type="Pfam" id="PF01541"/>
    </source>
</evidence>
<proteinExistence type="predicted"/>
<dbReference type="Gene3D" id="3.40.1440.10">
    <property type="entry name" value="GIY-YIG endonuclease"/>
    <property type="match status" value="1"/>
</dbReference>
<reference evidence="3 4" key="1">
    <citation type="journal article" date="2019" name="Int. J. Syst. Evol. Microbiol.">
        <title>The Global Catalogue of Microorganisms (GCM) 10K type strain sequencing project: providing services to taxonomists for standard genome sequencing and annotation.</title>
        <authorList>
            <consortium name="The Broad Institute Genomics Platform"/>
            <consortium name="The Broad Institute Genome Sequencing Center for Infectious Disease"/>
            <person name="Wu L."/>
            <person name="Ma J."/>
        </authorList>
    </citation>
    <scope>NUCLEOTIDE SEQUENCE [LARGE SCALE GENOMIC DNA]</scope>
    <source>
        <strain evidence="3 4">Y73</strain>
    </source>
</reference>
<evidence type="ECO:0000313" key="4">
    <source>
        <dbReference type="Proteomes" id="UP001596333"/>
    </source>
</evidence>
<dbReference type="Proteomes" id="UP001596333">
    <property type="component" value="Unassembled WGS sequence"/>
</dbReference>
<feature type="compositionally biased region" description="Basic and acidic residues" evidence="1">
    <location>
        <begin position="68"/>
        <end position="78"/>
    </location>
</feature>
<keyword evidence="4" id="KW-1185">Reference proteome</keyword>
<comment type="caution">
    <text evidence="3">The sequence shown here is derived from an EMBL/GenBank/DDBJ whole genome shotgun (WGS) entry which is preliminary data.</text>
</comment>
<evidence type="ECO:0000313" key="3">
    <source>
        <dbReference type="EMBL" id="MFC6890648.1"/>
    </source>
</evidence>
<feature type="domain" description="GIY-YIG" evidence="2">
    <location>
        <begin position="117"/>
        <end position="176"/>
    </location>
</feature>
<name>A0ABD5UN70_9EURY</name>
<dbReference type="AlphaFoldDB" id="A0ABD5UN70"/>
<sequence length="197" mass="22898">MRLPVKNPNTKEVKQRIKEFVEKSHPGDEKSDSVYVLECNKAKSKESTIEAAKELLEEYPNDDEKLYLDPIKERRDNRTSSTSRPNSFEEALDTETKNMKYDPYISYPAWIEYCYNAEDIYYVGWSNKVEERITKHVVNNGSLFTKIFSPIKIEEIRWYPSKADAKKAEGSVAGEYSDIGPDTDLQEDSIGKYAYFF</sequence>
<accession>A0ABD5UN70</accession>
<feature type="region of interest" description="Disordered" evidence="1">
    <location>
        <begin position="68"/>
        <end position="91"/>
    </location>
</feature>